<keyword evidence="6 7" id="KW-0472">Membrane</keyword>
<comment type="similarity">
    <text evidence="2">Belongs to the polysaccharide synthase family.</text>
</comment>
<keyword evidence="9" id="KW-1185">Reference proteome</keyword>
<feature type="transmembrane region" description="Helical" evidence="7">
    <location>
        <begin position="177"/>
        <end position="196"/>
    </location>
</feature>
<protein>
    <submittedName>
        <fullName evidence="8">Lipopolysaccharide biosynthesis protein</fullName>
    </submittedName>
</protein>
<keyword evidence="3" id="KW-1003">Cell membrane</keyword>
<accession>A0ABS9WJR9</accession>
<comment type="subcellular location">
    <subcellularLocation>
        <location evidence="1">Cell membrane</location>
        <topology evidence="1">Multi-pass membrane protein</topology>
    </subcellularLocation>
</comment>
<evidence type="ECO:0000256" key="6">
    <source>
        <dbReference type="ARBA" id="ARBA00023136"/>
    </source>
</evidence>
<feature type="transmembrane region" description="Helical" evidence="7">
    <location>
        <begin position="20"/>
        <end position="38"/>
    </location>
</feature>
<dbReference type="PANTHER" id="PTHR30250:SF10">
    <property type="entry name" value="LIPOPOLYSACCHARIDE BIOSYNTHESIS PROTEIN WZXC"/>
    <property type="match status" value="1"/>
</dbReference>
<organism evidence="8 9">
    <name type="scientific">Adlercreutzia faecimuris</name>
    <dbReference type="NCBI Taxonomy" id="2897341"/>
    <lineage>
        <taxon>Bacteria</taxon>
        <taxon>Bacillati</taxon>
        <taxon>Actinomycetota</taxon>
        <taxon>Coriobacteriia</taxon>
        <taxon>Eggerthellales</taxon>
        <taxon>Eggerthellaceae</taxon>
        <taxon>Adlercreutzia</taxon>
    </lineage>
</organism>
<evidence type="ECO:0000313" key="8">
    <source>
        <dbReference type="EMBL" id="MCI2242820.1"/>
    </source>
</evidence>
<comment type="caution">
    <text evidence="8">The sequence shown here is derived from an EMBL/GenBank/DDBJ whole genome shotgun (WGS) entry which is preliminary data.</text>
</comment>
<evidence type="ECO:0000313" key="9">
    <source>
        <dbReference type="Proteomes" id="UP001430755"/>
    </source>
</evidence>
<evidence type="ECO:0000256" key="3">
    <source>
        <dbReference type="ARBA" id="ARBA00022475"/>
    </source>
</evidence>
<evidence type="ECO:0000256" key="4">
    <source>
        <dbReference type="ARBA" id="ARBA00022692"/>
    </source>
</evidence>
<keyword evidence="4 7" id="KW-0812">Transmembrane</keyword>
<feature type="transmembrane region" description="Helical" evidence="7">
    <location>
        <begin position="291"/>
        <end position="314"/>
    </location>
</feature>
<dbReference type="EMBL" id="JAJMLW010000004">
    <property type="protein sequence ID" value="MCI2242820.1"/>
    <property type="molecule type" value="Genomic_DNA"/>
</dbReference>
<feature type="transmembrane region" description="Helical" evidence="7">
    <location>
        <begin position="81"/>
        <end position="102"/>
    </location>
</feature>
<feature type="transmembrane region" description="Helical" evidence="7">
    <location>
        <begin position="44"/>
        <end position="69"/>
    </location>
</feature>
<evidence type="ECO:0000256" key="2">
    <source>
        <dbReference type="ARBA" id="ARBA00007430"/>
    </source>
</evidence>
<dbReference type="Proteomes" id="UP001430755">
    <property type="component" value="Unassembled WGS sequence"/>
</dbReference>
<reference evidence="8" key="1">
    <citation type="submission" date="2021-11" db="EMBL/GenBank/DDBJ databases">
        <title>A Novel Adlercreutzia Species, isolated from a Allomyrina dichotoma larva feces.</title>
        <authorList>
            <person name="Suh M.K."/>
        </authorList>
    </citation>
    <scope>NUCLEOTIDE SEQUENCE</scope>
    <source>
        <strain evidence="8">JBNU-10</strain>
    </source>
</reference>
<feature type="transmembrane region" description="Helical" evidence="7">
    <location>
        <begin position="326"/>
        <end position="348"/>
    </location>
</feature>
<feature type="transmembrane region" description="Helical" evidence="7">
    <location>
        <begin position="148"/>
        <end position="171"/>
    </location>
</feature>
<gene>
    <name evidence="8" type="ORF">LPT13_10735</name>
</gene>
<proteinExistence type="inferred from homology"/>
<dbReference type="PANTHER" id="PTHR30250">
    <property type="entry name" value="PST FAMILY PREDICTED COLANIC ACID TRANSPORTER"/>
    <property type="match status" value="1"/>
</dbReference>
<feature type="transmembrane region" description="Helical" evidence="7">
    <location>
        <begin position="445"/>
        <end position="463"/>
    </location>
</feature>
<dbReference type="InterPro" id="IPR050833">
    <property type="entry name" value="Poly_Biosynth_Transport"/>
</dbReference>
<evidence type="ECO:0000256" key="5">
    <source>
        <dbReference type="ARBA" id="ARBA00022989"/>
    </source>
</evidence>
<keyword evidence="5 7" id="KW-1133">Transmembrane helix</keyword>
<sequence>MGKDSRSIVSNVGWSVVERLCSQVVLFVVSVILARLIVPEVYGIATVVTVIVNILAVVLPSGFSSALIYSKMDDVRCYSTAFWATLILTLVLYSVLFISAPLLADYYSAEEITVYVRITAIQLILQGIQSIPFAYISKKMLFRENYKATLVGVIASALVSISLAVFGLGVWALLLSVSIQTAVSTIVLCRAINFRVELRMDLGIAKEMFLYCWKLMGVDFLNSLYSSLNSLIIGKLFQKTEVAFYTRAYNLPQMLLGSVTTAVSKVLFPVFSERNESVDCVRLMLRKSVRLMNYTVYPLLGALGAMGYEIVVVLYTEQWVGVVPYLYVMCFVWAFQPVQTCAIQAFKALGKTGIFLKLEILKKLAGLIIIAGFVYFMGDPMALAFSLLASQVISSLINMPLLKKHLGYSYGDQVKDMIESLPVSLLMICGIRGAAMLVGNLAMRIPLQILIGAGIYSLLSWLIKSENFFYLKDVALEIVGRKIR</sequence>
<dbReference type="RefSeq" id="WP_242166363.1">
    <property type="nucleotide sequence ID" value="NZ_JAJMLW010000004.1"/>
</dbReference>
<evidence type="ECO:0000256" key="1">
    <source>
        <dbReference type="ARBA" id="ARBA00004651"/>
    </source>
</evidence>
<feature type="transmembrane region" description="Helical" evidence="7">
    <location>
        <begin position="360"/>
        <end position="377"/>
    </location>
</feature>
<dbReference type="Pfam" id="PF13440">
    <property type="entry name" value="Polysacc_synt_3"/>
    <property type="match status" value="1"/>
</dbReference>
<feature type="transmembrane region" description="Helical" evidence="7">
    <location>
        <begin position="114"/>
        <end position="136"/>
    </location>
</feature>
<name>A0ABS9WJR9_9ACTN</name>
<dbReference type="CDD" id="cd13127">
    <property type="entry name" value="MATE_tuaB_like"/>
    <property type="match status" value="1"/>
</dbReference>
<evidence type="ECO:0000256" key="7">
    <source>
        <dbReference type="SAM" id="Phobius"/>
    </source>
</evidence>